<protein>
    <submittedName>
        <fullName evidence="8">MFS transporter</fullName>
    </submittedName>
</protein>
<feature type="transmembrane region" description="Helical" evidence="7">
    <location>
        <begin position="179"/>
        <end position="196"/>
    </location>
</feature>
<sequence>MADVRFFWGSFAALFLVGVIVALPGAALPVWREQYGVEDEVSWFFAALLLGLLLGVRLAQGERRHPLLPGALLLTGLALLGLAFAPSFALVGVLAFFLGLGEGVMNVHGNSLVGELFPERRVTLLNRVNVAFGLGAVFTPFALTLLPYTAVLLLAGLLAGAGALLLWKAPAVAHIPQERGRGLWPFLLAVALYTGLEGSLATWNRVWLERLGHATATGGMLLSLYWLFLALGRLLLAERVAQSPLAALRGLLVGVLGLLLLNFLPPTALLFPLAGFLLGPLFSTLFALVQARFGHRALGGLLYAGATGSTLIPALFALLPTGGIPVGLFALALGLFLLVAGLEGRKAHAEGPPL</sequence>
<evidence type="ECO:0000256" key="2">
    <source>
        <dbReference type="ARBA" id="ARBA00008335"/>
    </source>
</evidence>
<evidence type="ECO:0000256" key="4">
    <source>
        <dbReference type="ARBA" id="ARBA00022692"/>
    </source>
</evidence>
<dbReference type="InterPro" id="IPR011701">
    <property type="entry name" value="MFS"/>
</dbReference>
<comment type="subcellular location">
    <subcellularLocation>
        <location evidence="1">Endomembrane system</location>
        <topology evidence="1">Multi-pass membrane protein</topology>
    </subcellularLocation>
</comment>
<comment type="caution">
    <text evidence="8">The sequence shown here is derived from an EMBL/GenBank/DDBJ whole genome shotgun (WGS) entry which is preliminary data.</text>
</comment>
<feature type="transmembrane region" description="Helical" evidence="7">
    <location>
        <begin position="7"/>
        <end position="29"/>
    </location>
</feature>
<feature type="transmembrane region" description="Helical" evidence="7">
    <location>
        <begin position="248"/>
        <end position="264"/>
    </location>
</feature>
<evidence type="ECO:0000256" key="7">
    <source>
        <dbReference type="SAM" id="Phobius"/>
    </source>
</evidence>
<dbReference type="Proteomes" id="UP000297668">
    <property type="component" value="Unassembled WGS sequence"/>
</dbReference>
<keyword evidence="3" id="KW-0813">Transport</keyword>
<keyword evidence="5 7" id="KW-1133">Transmembrane helix</keyword>
<evidence type="ECO:0000256" key="6">
    <source>
        <dbReference type="ARBA" id="ARBA00023136"/>
    </source>
</evidence>
<dbReference type="EMBL" id="SJZF01000012">
    <property type="protein sequence ID" value="TFU26080.1"/>
    <property type="molecule type" value="Genomic_DNA"/>
</dbReference>
<feature type="transmembrane region" description="Helical" evidence="7">
    <location>
        <begin position="301"/>
        <end position="318"/>
    </location>
</feature>
<dbReference type="Gene3D" id="1.20.1250.20">
    <property type="entry name" value="MFS general substrate transporter like domains"/>
    <property type="match status" value="1"/>
</dbReference>
<dbReference type="AlphaFoldDB" id="A0A4Y9FBW2"/>
<evidence type="ECO:0000313" key="8">
    <source>
        <dbReference type="EMBL" id="TFU26080.1"/>
    </source>
</evidence>
<dbReference type="GO" id="GO:0022857">
    <property type="term" value="F:transmembrane transporter activity"/>
    <property type="evidence" value="ECO:0007669"/>
    <property type="project" value="InterPro"/>
</dbReference>
<dbReference type="SUPFAM" id="SSF103473">
    <property type="entry name" value="MFS general substrate transporter"/>
    <property type="match status" value="1"/>
</dbReference>
<feature type="transmembrane region" description="Helical" evidence="7">
    <location>
        <begin position="71"/>
        <end position="98"/>
    </location>
</feature>
<feature type="transmembrane region" description="Helical" evidence="7">
    <location>
        <begin position="216"/>
        <end position="236"/>
    </location>
</feature>
<dbReference type="GO" id="GO:0012505">
    <property type="term" value="C:endomembrane system"/>
    <property type="evidence" value="ECO:0007669"/>
    <property type="project" value="UniProtKB-SubCell"/>
</dbReference>
<dbReference type="GO" id="GO:0016020">
    <property type="term" value="C:membrane"/>
    <property type="evidence" value="ECO:0007669"/>
    <property type="project" value="TreeGrafter"/>
</dbReference>
<feature type="transmembrane region" description="Helical" evidence="7">
    <location>
        <begin position="270"/>
        <end position="289"/>
    </location>
</feature>
<dbReference type="RefSeq" id="WP_135260375.1">
    <property type="nucleotide sequence ID" value="NZ_SJZF01000012.1"/>
</dbReference>
<dbReference type="InterPro" id="IPR036259">
    <property type="entry name" value="MFS_trans_sf"/>
</dbReference>
<feature type="transmembrane region" description="Helical" evidence="7">
    <location>
        <begin position="145"/>
        <end position="167"/>
    </location>
</feature>
<evidence type="ECO:0000256" key="3">
    <source>
        <dbReference type="ARBA" id="ARBA00022448"/>
    </source>
</evidence>
<dbReference type="PANTHER" id="PTHR23514:SF3">
    <property type="entry name" value="BYPASS OF STOP CODON PROTEIN 6"/>
    <property type="match status" value="1"/>
</dbReference>
<accession>A0A4Y9FBW2</accession>
<organism evidence="8 9">
    <name type="scientific">Thermus tengchongensis</name>
    <dbReference type="NCBI Taxonomy" id="1214928"/>
    <lineage>
        <taxon>Bacteria</taxon>
        <taxon>Thermotogati</taxon>
        <taxon>Deinococcota</taxon>
        <taxon>Deinococci</taxon>
        <taxon>Thermales</taxon>
        <taxon>Thermaceae</taxon>
        <taxon>Thermus</taxon>
    </lineage>
</organism>
<evidence type="ECO:0000256" key="1">
    <source>
        <dbReference type="ARBA" id="ARBA00004127"/>
    </source>
</evidence>
<keyword evidence="6 7" id="KW-0472">Membrane</keyword>
<keyword evidence="4 7" id="KW-0812">Transmembrane</keyword>
<feature type="transmembrane region" description="Helical" evidence="7">
    <location>
        <begin position="41"/>
        <end position="59"/>
    </location>
</feature>
<dbReference type="PANTHER" id="PTHR23514">
    <property type="entry name" value="BYPASS OF STOP CODON PROTEIN 6"/>
    <property type="match status" value="1"/>
</dbReference>
<proteinExistence type="inferred from homology"/>
<dbReference type="Pfam" id="PF07690">
    <property type="entry name" value="MFS_1"/>
    <property type="match status" value="1"/>
</dbReference>
<dbReference type="InterPro" id="IPR051788">
    <property type="entry name" value="MFS_Transporter"/>
</dbReference>
<evidence type="ECO:0000313" key="9">
    <source>
        <dbReference type="Proteomes" id="UP000297668"/>
    </source>
</evidence>
<gene>
    <name evidence="8" type="ORF">E0687_07765</name>
</gene>
<comment type="similarity">
    <text evidence="2">Belongs to the major facilitator superfamily.</text>
</comment>
<reference evidence="8 9" key="1">
    <citation type="submission" date="2019-03" db="EMBL/GenBank/DDBJ databases">
        <title>Thermus tengchongensis species for the arsenic transformation mechanism.</title>
        <authorList>
            <person name="Yuan G.C."/>
        </authorList>
    </citation>
    <scope>NUCLEOTIDE SEQUENCE [LARGE SCALE GENOMIC DNA]</scope>
    <source>
        <strain evidence="8 9">15W</strain>
    </source>
</reference>
<feature type="transmembrane region" description="Helical" evidence="7">
    <location>
        <begin position="324"/>
        <end position="342"/>
    </location>
</feature>
<evidence type="ECO:0000256" key="5">
    <source>
        <dbReference type="ARBA" id="ARBA00022989"/>
    </source>
</evidence>
<name>A0A4Y9FBW2_9DEIN</name>